<dbReference type="PANTHER" id="PTHR43948:SF10">
    <property type="entry name" value="MRJ, ISOFORM E"/>
    <property type="match status" value="1"/>
</dbReference>
<gene>
    <name evidence="3" type="ORF">PGLA1383_LOCUS30925</name>
</gene>
<dbReference type="EMBL" id="CAJNNV010025208">
    <property type="protein sequence ID" value="CAE8613145.1"/>
    <property type="molecule type" value="Genomic_DNA"/>
</dbReference>
<dbReference type="PANTHER" id="PTHR43948">
    <property type="entry name" value="DNAJ HOMOLOG SUBFAMILY B"/>
    <property type="match status" value="1"/>
</dbReference>
<comment type="caution">
    <text evidence="3">The sequence shown here is derived from an EMBL/GenBank/DDBJ whole genome shotgun (WGS) entry which is preliminary data.</text>
</comment>
<dbReference type="CDD" id="cd06257">
    <property type="entry name" value="DnaJ"/>
    <property type="match status" value="1"/>
</dbReference>
<accession>A0A813FM39</accession>
<evidence type="ECO:0000313" key="4">
    <source>
        <dbReference type="Proteomes" id="UP000654075"/>
    </source>
</evidence>
<dbReference type="InterPro" id="IPR001623">
    <property type="entry name" value="DnaJ_domain"/>
</dbReference>
<proteinExistence type="predicted"/>
<feature type="domain" description="J" evidence="2">
    <location>
        <begin position="46"/>
        <end position="112"/>
    </location>
</feature>
<dbReference type="GO" id="GO:0005634">
    <property type="term" value="C:nucleus"/>
    <property type="evidence" value="ECO:0007669"/>
    <property type="project" value="TreeGrafter"/>
</dbReference>
<dbReference type="AlphaFoldDB" id="A0A813FM39"/>
<dbReference type="SMART" id="SM00271">
    <property type="entry name" value="DnaJ"/>
    <property type="match status" value="1"/>
</dbReference>
<organism evidence="3 4">
    <name type="scientific">Polarella glacialis</name>
    <name type="common">Dinoflagellate</name>
    <dbReference type="NCBI Taxonomy" id="89957"/>
    <lineage>
        <taxon>Eukaryota</taxon>
        <taxon>Sar</taxon>
        <taxon>Alveolata</taxon>
        <taxon>Dinophyceae</taxon>
        <taxon>Suessiales</taxon>
        <taxon>Suessiaceae</taxon>
        <taxon>Polarella</taxon>
    </lineage>
</organism>
<dbReference type="InterPro" id="IPR036869">
    <property type="entry name" value="J_dom_sf"/>
</dbReference>
<evidence type="ECO:0000259" key="2">
    <source>
        <dbReference type="PROSITE" id="PS50076"/>
    </source>
</evidence>
<feature type="signal peptide" evidence="1">
    <location>
        <begin position="1"/>
        <end position="39"/>
    </location>
</feature>
<name>A0A813FM39_POLGL</name>
<dbReference type="GO" id="GO:0051087">
    <property type="term" value="F:protein-folding chaperone binding"/>
    <property type="evidence" value="ECO:0007669"/>
    <property type="project" value="TreeGrafter"/>
</dbReference>
<protein>
    <recommendedName>
        <fullName evidence="2">J domain-containing protein</fullName>
    </recommendedName>
</protein>
<dbReference type="Pfam" id="PF00226">
    <property type="entry name" value="DnaJ"/>
    <property type="match status" value="1"/>
</dbReference>
<sequence>MTSQMASPQASFLRPGSLNGLLFSVAVAALCMGTLVADAKEESKESYYDVLGVPKDVEEKAIKSAYRKMALKWHPDKNPDNREAAEHRFREVAEAYEVLSNAERRKSYDRGGSGDAAGKDFGFGGGGGGGGFDFGGFGGGFKDPKDLFKEMFGDSDPFADFSKFFSETVGGDDGAALENLELHRVEHK</sequence>
<feature type="chain" id="PRO_5033020154" description="J domain-containing protein" evidence="1">
    <location>
        <begin position="40"/>
        <end position="188"/>
    </location>
</feature>
<dbReference type="Proteomes" id="UP000654075">
    <property type="component" value="Unassembled WGS sequence"/>
</dbReference>
<dbReference type="InterPro" id="IPR018253">
    <property type="entry name" value="DnaJ_domain_CS"/>
</dbReference>
<evidence type="ECO:0000256" key="1">
    <source>
        <dbReference type="SAM" id="SignalP"/>
    </source>
</evidence>
<dbReference type="OrthoDB" id="10250354at2759"/>
<dbReference type="GO" id="GO:0044183">
    <property type="term" value="F:protein folding chaperone"/>
    <property type="evidence" value="ECO:0007669"/>
    <property type="project" value="TreeGrafter"/>
</dbReference>
<dbReference type="GO" id="GO:0051082">
    <property type="term" value="F:unfolded protein binding"/>
    <property type="evidence" value="ECO:0007669"/>
    <property type="project" value="TreeGrafter"/>
</dbReference>
<reference evidence="3" key="1">
    <citation type="submission" date="2021-02" db="EMBL/GenBank/DDBJ databases">
        <authorList>
            <person name="Dougan E. K."/>
            <person name="Rhodes N."/>
            <person name="Thang M."/>
            <person name="Chan C."/>
        </authorList>
    </citation>
    <scope>NUCLEOTIDE SEQUENCE</scope>
</reference>
<keyword evidence="4" id="KW-1185">Reference proteome</keyword>
<keyword evidence="1" id="KW-0732">Signal</keyword>
<dbReference type="GO" id="GO:0005737">
    <property type="term" value="C:cytoplasm"/>
    <property type="evidence" value="ECO:0007669"/>
    <property type="project" value="TreeGrafter"/>
</dbReference>
<dbReference type="PRINTS" id="PR00625">
    <property type="entry name" value="JDOMAIN"/>
</dbReference>
<dbReference type="PROSITE" id="PS50076">
    <property type="entry name" value="DNAJ_2"/>
    <property type="match status" value="1"/>
</dbReference>
<evidence type="ECO:0000313" key="3">
    <source>
        <dbReference type="EMBL" id="CAE8613145.1"/>
    </source>
</evidence>
<dbReference type="SUPFAM" id="SSF46565">
    <property type="entry name" value="Chaperone J-domain"/>
    <property type="match status" value="1"/>
</dbReference>
<dbReference type="PROSITE" id="PS00636">
    <property type="entry name" value="DNAJ_1"/>
    <property type="match status" value="1"/>
</dbReference>
<dbReference type="Gene3D" id="1.10.287.110">
    <property type="entry name" value="DnaJ domain"/>
    <property type="match status" value="1"/>
</dbReference>